<reference evidence="5" key="1">
    <citation type="submission" date="2016-10" db="EMBL/GenBank/DDBJ databases">
        <authorList>
            <person name="Varghese N."/>
            <person name="Submissions S."/>
        </authorList>
    </citation>
    <scope>NUCLEOTIDE SEQUENCE [LARGE SCALE GENOMIC DNA]</scope>
    <source>
        <strain evidence="5">DSM 3695</strain>
    </source>
</reference>
<dbReference type="InterPro" id="IPR020904">
    <property type="entry name" value="Sc_DH/Rdtase_CS"/>
</dbReference>
<dbReference type="AlphaFoldDB" id="A0A1I0S6F3"/>
<dbReference type="InterPro" id="IPR051911">
    <property type="entry name" value="SDR_oxidoreductase"/>
</dbReference>
<comment type="similarity">
    <text evidence="1 3">Belongs to the short-chain dehydrogenases/reductases (SDR) family.</text>
</comment>
<evidence type="ECO:0000256" key="1">
    <source>
        <dbReference type="ARBA" id="ARBA00006484"/>
    </source>
</evidence>
<protein>
    <submittedName>
        <fullName evidence="4">Short-chain dehydrogenase</fullName>
    </submittedName>
</protein>
<dbReference type="OrthoDB" id="9786056at2"/>
<dbReference type="CDD" id="cd05374">
    <property type="entry name" value="17beta-HSD-like_SDR_c"/>
    <property type="match status" value="1"/>
</dbReference>
<dbReference type="RefSeq" id="WP_089896935.1">
    <property type="nucleotide sequence ID" value="NZ_FOJG01000002.1"/>
</dbReference>
<dbReference type="PRINTS" id="PR00081">
    <property type="entry name" value="GDHRDH"/>
</dbReference>
<sequence>MKKTVLITGSSTGIGRAAALLFAENGWNVVATMRNPEQEKELTQLGNVLVTSLELQDPASIHNSIQTALERFGRLDLLVNNAAYGQYGVFEAITPEQIEQQFRVNVFGTMNVIRAVLPHFRQQKQGSIINVSSAGGRIGIPLISMYVASKFALEGFSEALSYELATQHISLKLVEPGGVDTPFHNTSAKHFAMDPELTDYNDFIASATAKLGEMGEHMSSATAVAEEIYKAATDGSDQFRYAVGADAKGWIKDRTSMDDLTFTRHMRTLFNLN</sequence>
<name>A0A1I0S6F3_9BACT</name>
<dbReference type="InterPro" id="IPR002347">
    <property type="entry name" value="SDR_fam"/>
</dbReference>
<keyword evidence="2" id="KW-0560">Oxidoreductase</keyword>
<dbReference type="STRING" id="29529.SAMN04488122_3503"/>
<evidence type="ECO:0000313" key="5">
    <source>
        <dbReference type="Proteomes" id="UP000199310"/>
    </source>
</evidence>
<dbReference type="Proteomes" id="UP000199310">
    <property type="component" value="Unassembled WGS sequence"/>
</dbReference>
<dbReference type="PANTHER" id="PTHR43976">
    <property type="entry name" value="SHORT CHAIN DEHYDROGENASE"/>
    <property type="match status" value="1"/>
</dbReference>
<evidence type="ECO:0000256" key="3">
    <source>
        <dbReference type="RuleBase" id="RU000363"/>
    </source>
</evidence>
<dbReference type="PROSITE" id="PS00061">
    <property type="entry name" value="ADH_SHORT"/>
    <property type="match status" value="1"/>
</dbReference>
<evidence type="ECO:0000313" key="4">
    <source>
        <dbReference type="EMBL" id="SEW49619.1"/>
    </source>
</evidence>
<dbReference type="EMBL" id="FOJG01000002">
    <property type="protein sequence ID" value="SEW49619.1"/>
    <property type="molecule type" value="Genomic_DNA"/>
</dbReference>
<dbReference type="PRINTS" id="PR00080">
    <property type="entry name" value="SDRFAMILY"/>
</dbReference>
<dbReference type="GO" id="GO:0016491">
    <property type="term" value="F:oxidoreductase activity"/>
    <property type="evidence" value="ECO:0007669"/>
    <property type="project" value="UniProtKB-KW"/>
</dbReference>
<evidence type="ECO:0000256" key="2">
    <source>
        <dbReference type="ARBA" id="ARBA00023002"/>
    </source>
</evidence>
<dbReference type="Pfam" id="PF00106">
    <property type="entry name" value="adh_short"/>
    <property type="match status" value="1"/>
</dbReference>
<dbReference type="SUPFAM" id="SSF51735">
    <property type="entry name" value="NAD(P)-binding Rossmann-fold domains"/>
    <property type="match status" value="1"/>
</dbReference>
<proteinExistence type="inferred from homology"/>
<keyword evidence="5" id="KW-1185">Reference proteome</keyword>
<dbReference type="Gene3D" id="3.40.50.720">
    <property type="entry name" value="NAD(P)-binding Rossmann-like Domain"/>
    <property type="match status" value="1"/>
</dbReference>
<dbReference type="PANTHER" id="PTHR43976:SF16">
    <property type="entry name" value="SHORT-CHAIN DEHYDROGENASE_REDUCTASE FAMILY PROTEIN"/>
    <property type="match status" value="1"/>
</dbReference>
<accession>A0A1I0S6F3</accession>
<organism evidence="4 5">
    <name type="scientific">Chitinophaga arvensicola</name>
    <dbReference type="NCBI Taxonomy" id="29529"/>
    <lineage>
        <taxon>Bacteria</taxon>
        <taxon>Pseudomonadati</taxon>
        <taxon>Bacteroidota</taxon>
        <taxon>Chitinophagia</taxon>
        <taxon>Chitinophagales</taxon>
        <taxon>Chitinophagaceae</taxon>
        <taxon>Chitinophaga</taxon>
    </lineage>
</organism>
<dbReference type="InterPro" id="IPR036291">
    <property type="entry name" value="NAD(P)-bd_dom_sf"/>
</dbReference>
<gene>
    <name evidence="4" type="ORF">SAMN04488122_3503</name>
</gene>